<evidence type="ECO:0000256" key="2">
    <source>
        <dbReference type="ARBA" id="ARBA00024446"/>
    </source>
</evidence>
<dbReference type="NCBIfam" id="NF011944">
    <property type="entry name" value="PRK15415.1"/>
    <property type="match status" value="1"/>
</dbReference>
<feature type="domain" description="BMC circularly permuted" evidence="3">
    <location>
        <begin position="5"/>
        <end position="121"/>
    </location>
</feature>
<dbReference type="Gene3D" id="3.30.70.1710">
    <property type="match status" value="2"/>
</dbReference>
<comment type="caution">
    <text evidence="4">The sequence shown here is derived from an EMBL/GenBank/DDBJ whole genome shotgun (WGS) entry which is preliminary data.</text>
</comment>
<name>A0A414AWN7_9FIRM</name>
<dbReference type="PIRSF" id="PIRSF012290">
    <property type="entry name" value="EutL_PduB"/>
    <property type="match status" value="1"/>
</dbReference>
<dbReference type="PROSITE" id="PS51931">
    <property type="entry name" value="BMC_CP"/>
    <property type="match status" value="1"/>
</dbReference>
<dbReference type="EMBL" id="QSHZ01000009">
    <property type="protein sequence ID" value="RHC56312.1"/>
    <property type="molecule type" value="Genomic_DNA"/>
</dbReference>
<evidence type="ECO:0000313" key="4">
    <source>
        <dbReference type="EMBL" id="RHC56312.1"/>
    </source>
</evidence>
<evidence type="ECO:0000313" key="5">
    <source>
        <dbReference type="Proteomes" id="UP000283975"/>
    </source>
</evidence>
<reference evidence="4 5" key="1">
    <citation type="submission" date="2018-08" db="EMBL/GenBank/DDBJ databases">
        <title>A genome reference for cultivated species of the human gut microbiota.</title>
        <authorList>
            <person name="Zou Y."/>
            <person name="Xue W."/>
            <person name="Luo G."/>
        </authorList>
    </citation>
    <scope>NUCLEOTIDE SEQUENCE [LARGE SCALE GENOMIC DNA]</scope>
    <source>
        <strain evidence="4 5">AM35-14</strain>
    </source>
</reference>
<dbReference type="InterPro" id="IPR000249">
    <property type="entry name" value="BMC_dom"/>
</dbReference>
<organism evidence="4 5">
    <name type="scientific">Enterocloster bolteae</name>
    <dbReference type="NCBI Taxonomy" id="208479"/>
    <lineage>
        <taxon>Bacteria</taxon>
        <taxon>Bacillati</taxon>
        <taxon>Bacillota</taxon>
        <taxon>Clostridia</taxon>
        <taxon>Lachnospirales</taxon>
        <taxon>Lachnospiraceae</taxon>
        <taxon>Enterocloster</taxon>
    </lineage>
</organism>
<proteinExistence type="predicted"/>
<dbReference type="InterPro" id="IPR009193">
    <property type="entry name" value="EutL_PduB"/>
</dbReference>
<dbReference type="KEGG" id="cbol:CGC65_23845"/>
<sequence>MTDHSQITEFVGTAIGDTIGLVIPGIDPSLAPFMKLGEYRSIGIFGGRVAVGPQVIAVDEAVKAADVELISMEASRDSKGGAGCGTLFYIGANDVSDARHAVEIALEQLPKQFGEVYVNDAGHLSFSYTARAGQCCVKTLGAVEGKAFGIICCGPAAIGCLVSDLAVKSAPVTVIGYHHPLDNCFANEVVLCFTGESAAVRQALRTAIHAGKQLLGSLGEEPHSLGNPWI</sequence>
<dbReference type="SMART" id="SM00877">
    <property type="entry name" value="BMC"/>
    <property type="match status" value="2"/>
</dbReference>
<dbReference type="InterPro" id="IPR044870">
    <property type="entry name" value="BMC_CP"/>
</dbReference>
<dbReference type="RefSeq" id="WP_002568808.1">
    <property type="nucleotide sequence ID" value="NZ_BAABXO010000001.1"/>
</dbReference>
<evidence type="ECO:0000259" key="3">
    <source>
        <dbReference type="PROSITE" id="PS51931"/>
    </source>
</evidence>
<dbReference type="SUPFAM" id="SSF143414">
    <property type="entry name" value="CcmK-like"/>
    <property type="match status" value="2"/>
</dbReference>
<keyword evidence="2" id="KW-1283">Bacterial microcompartment</keyword>
<protein>
    <submittedName>
        <fullName evidence="4">Propanediol utilization microcompartment protein PduB</fullName>
    </submittedName>
</protein>
<dbReference type="AlphaFoldDB" id="A0A414AWN7"/>
<comment type="subcellular location">
    <subcellularLocation>
        <location evidence="1">Bacterial microcompartment</location>
    </subcellularLocation>
</comment>
<dbReference type="Proteomes" id="UP000283975">
    <property type="component" value="Unassembled WGS sequence"/>
</dbReference>
<gene>
    <name evidence="4" type="ORF">DW839_10195</name>
</gene>
<dbReference type="GO" id="GO:0031469">
    <property type="term" value="C:bacterial microcompartment"/>
    <property type="evidence" value="ECO:0007669"/>
    <property type="project" value="UniProtKB-SubCell"/>
</dbReference>
<evidence type="ECO:0000256" key="1">
    <source>
        <dbReference type="ARBA" id="ARBA00024322"/>
    </source>
</evidence>
<dbReference type="CDD" id="cd07048">
    <property type="entry name" value="BMC_PduB_repeat2"/>
    <property type="match status" value="1"/>
</dbReference>
<accession>A0A414AWN7</accession>
<dbReference type="InterPro" id="IPR037233">
    <property type="entry name" value="CcmK-like_sf"/>
</dbReference>
<dbReference type="Pfam" id="PF00936">
    <property type="entry name" value="BMC"/>
    <property type="match status" value="2"/>
</dbReference>